<accession>A0A0K0EIJ4</accession>
<comment type="subcellular location">
    <subcellularLocation>
        <location evidence="1">Membrane</location>
        <topology evidence="1">Multi-pass membrane protein</topology>
    </subcellularLocation>
</comment>
<proteinExistence type="inferred from homology"/>
<dbReference type="GO" id="GO:0016020">
    <property type="term" value="C:membrane"/>
    <property type="evidence" value="ECO:0007669"/>
    <property type="project" value="UniProtKB-SubCell"/>
</dbReference>
<evidence type="ECO:0000313" key="11">
    <source>
        <dbReference type="Proteomes" id="UP000035681"/>
    </source>
</evidence>
<evidence type="ECO:0000256" key="9">
    <source>
        <dbReference type="SAM" id="MobiDB-lite"/>
    </source>
</evidence>
<evidence type="ECO:0000256" key="10">
    <source>
        <dbReference type="SAM" id="Phobius"/>
    </source>
</evidence>
<evidence type="ECO:0000256" key="8">
    <source>
        <dbReference type="ARBA" id="ARBA00041910"/>
    </source>
</evidence>
<feature type="transmembrane region" description="Helical" evidence="10">
    <location>
        <begin position="102"/>
        <end position="119"/>
    </location>
</feature>
<feature type="transmembrane region" description="Helical" evidence="10">
    <location>
        <begin position="7"/>
        <end position="30"/>
    </location>
</feature>
<evidence type="ECO:0000256" key="6">
    <source>
        <dbReference type="ARBA" id="ARBA00023180"/>
    </source>
</evidence>
<feature type="region of interest" description="Disordered" evidence="9">
    <location>
        <begin position="436"/>
        <end position="456"/>
    </location>
</feature>
<evidence type="ECO:0000256" key="4">
    <source>
        <dbReference type="ARBA" id="ARBA00022989"/>
    </source>
</evidence>
<evidence type="ECO:0000256" key="3">
    <source>
        <dbReference type="ARBA" id="ARBA00022692"/>
    </source>
</evidence>
<evidence type="ECO:0000313" key="12">
    <source>
        <dbReference type="WBParaSite" id="SSTP_0000929900.1"/>
    </source>
</evidence>
<evidence type="ECO:0000256" key="2">
    <source>
        <dbReference type="ARBA" id="ARBA00009172"/>
    </source>
</evidence>
<dbReference type="Pfam" id="PF05978">
    <property type="entry name" value="UNC-93"/>
    <property type="match status" value="1"/>
</dbReference>
<sequence length="456" mass="50040">MILMQNTVNVIQLGIGFFLIFFAFNSQGFIEESVINSFADKGEISKHAGYTSLAIIYAVFTLANFLAAPIVGFLGPKLSMFLAALTYGLFQVGFLFLNEVFLYLSSAAIGVGAAVIWTAQGKYLSMNSSSETSSKHSGIFWATSQCCILFGGVFLFVVFQSSDKSDIDESTVKVLYGVFTVVTILGAGVLLLLRTKTNYGVVNTMTSNSEIAVTQTEIILGAIKLMFTKKMGFLILAFAYTGVELSFWSGIYPTCISFTKKLGSNTHTLVAFNAMAQGVGQIIGGLLFGIFGSKTRRFNRQSKIFLGTVVHLICFILIFINFPSDAPINKTDDTGLIYPNIYLALFSTILLGFGDACWNTQIFAHLIDNYPTKSAEAFSNFKFYQSLLTCACFFYSPYLQLQWHILILMVLGVLGLVAFVYVDRMPLSDALETSDSIDSKENDENDVSLTDSPLND</sequence>
<keyword evidence="11" id="KW-1185">Reference proteome</keyword>
<comment type="similarity">
    <text evidence="2">Belongs to the unc-93 family.</text>
</comment>
<dbReference type="WBParaSite" id="SSTP_0000929900.1">
    <property type="protein sequence ID" value="SSTP_0000929900.1"/>
    <property type="gene ID" value="SSTP_0000929900"/>
</dbReference>
<evidence type="ECO:0000256" key="5">
    <source>
        <dbReference type="ARBA" id="ARBA00023136"/>
    </source>
</evidence>
<dbReference type="SUPFAM" id="SSF103473">
    <property type="entry name" value="MFS general substrate transporter"/>
    <property type="match status" value="1"/>
</dbReference>
<dbReference type="STRING" id="6248.A0A0K0EIJ4"/>
<feature type="transmembrane region" description="Helical" evidence="10">
    <location>
        <begin position="336"/>
        <end position="358"/>
    </location>
</feature>
<evidence type="ECO:0000256" key="1">
    <source>
        <dbReference type="ARBA" id="ARBA00004141"/>
    </source>
</evidence>
<protein>
    <recommendedName>
        <fullName evidence="7">UNC93-like protein MFSD11</fullName>
    </recommendedName>
    <alternativeName>
        <fullName evidence="8">Major facilitator superfamily domain-containing protein 11</fullName>
    </alternativeName>
</protein>
<feature type="transmembrane region" description="Helical" evidence="10">
    <location>
        <begin position="139"/>
        <end position="159"/>
    </location>
</feature>
<feature type="transmembrane region" description="Helical" evidence="10">
    <location>
        <begin position="174"/>
        <end position="193"/>
    </location>
</feature>
<feature type="transmembrane region" description="Helical" evidence="10">
    <location>
        <begin position="403"/>
        <end position="422"/>
    </location>
</feature>
<organism evidence="12">
    <name type="scientific">Strongyloides stercoralis</name>
    <name type="common">Threadworm</name>
    <dbReference type="NCBI Taxonomy" id="6248"/>
    <lineage>
        <taxon>Eukaryota</taxon>
        <taxon>Metazoa</taxon>
        <taxon>Ecdysozoa</taxon>
        <taxon>Nematoda</taxon>
        <taxon>Chromadorea</taxon>
        <taxon>Rhabditida</taxon>
        <taxon>Tylenchina</taxon>
        <taxon>Panagrolaimomorpha</taxon>
        <taxon>Strongyloidoidea</taxon>
        <taxon>Strongyloididae</taxon>
        <taxon>Strongyloides</taxon>
    </lineage>
</organism>
<evidence type="ECO:0000256" key="7">
    <source>
        <dbReference type="ARBA" id="ARBA00040302"/>
    </source>
</evidence>
<feature type="compositionally biased region" description="Polar residues" evidence="9">
    <location>
        <begin position="447"/>
        <end position="456"/>
    </location>
</feature>
<dbReference type="PANTHER" id="PTHR23294">
    <property type="entry name" value="ET TRANSLATION PRODUCT-RELATED"/>
    <property type="match status" value="1"/>
</dbReference>
<dbReference type="AlphaFoldDB" id="A0A0K0EIJ4"/>
<feature type="transmembrane region" description="Helical" evidence="10">
    <location>
        <begin position="304"/>
        <end position="324"/>
    </location>
</feature>
<feature type="transmembrane region" description="Helical" evidence="10">
    <location>
        <begin position="50"/>
        <end position="71"/>
    </location>
</feature>
<dbReference type="Gene3D" id="1.20.1250.20">
    <property type="entry name" value="MFS general substrate transporter like domains"/>
    <property type="match status" value="2"/>
</dbReference>
<dbReference type="InterPro" id="IPR036259">
    <property type="entry name" value="MFS_trans_sf"/>
</dbReference>
<keyword evidence="3 10" id="KW-0812">Transmembrane</keyword>
<feature type="transmembrane region" description="Helical" evidence="10">
    <location>
        <begin position="233"/>
        <end position="251"/>
    </location>
</feature>
<dbReference type="Proteomes" id="UP000035681">
    <property type="component" value="Unplaced"/>
</dbReference>
<keyword evidence="6" id="KW-0325">Glycoprotein</keyword>
<dbReference type="InterPro" id="IPR010291">
    <property type="entry name" value="Ion_channel_UNC-93"/>
</dbReference>
<feature type="transmembrane region" description="Helical" evidence="10">
    <location>
        <begin position="271"/>
        <end position="292"/>
    </location>
</feature>
<name>A0A0K0EIJ4_STRER</name>
<dbReference type="WBParaSite" id="TCONS_00002807.p1">
    <property type="protein sequence ID" value="TCONS_00002807.p1"/>
    <property type="gene ID" value="XLOC_002608"/>
</dbReference>
<reference evidence="12" key="1">
    <citation type="submission" date="2015-08" db="UniProtKB">
        <authorList>
            <consortium name="WormBaseParasite"/>
        </authorList>
    </citation>
    <scope>IDENTIFICATION</scope>
</reference>
<dbReference type="PANTHER" id="PTHR23294:SF0">
    <property type="entry name" value="UNC93-LIKE PROTEIN MFSD11"/>
    <property type="match status" value="1"/>
</dbReference>
<dbReference type="InterPro" id="IPR051617">
    <property type="entry name" value="UNC-93-like_regulator"/>
</dbReference>
<keyword evidence="5 10" id="KW-0472">Membrane</keyword>
<keyword evidence="4 10" id="KW-1133">Transmembrane helix</keyword>